<name>A0AAV4RYU3_9ARAC</name>
<dbReference type="PANTHER" id="PTHR24291:SF189">
    <property type="entry name" value="CYTOCHROME P450 4C3-RELATED"/>
    <property type="match status" value="1"/>
</dbReference>
<dbReference type="InterPro" id="IPR050196">
    <property type="entry name" value="Cytochrome_P450_Monoox"/>
</dbReference>
<evidence type="ECO:0000256" key="1">
    <source>
        <dbReference type="ARBA" id="ARBA00001971"/>
    </source>
</evidence>
<evidence type="ECO:0000256" key="5">
    <source>
        <dbReference type="ARBA" id="ARBA00022824"/>
    </source>
</evidence>
<dbReference type="GO" id="GO:0005506">
    <property type="term" value="F:iron ion binding"/>
    <property type="evidence" value="ECO:0007669"/>
    <property type="project" value="InterPro"/>
</dbReference>
<evidence type="ECO:0000256" key="4">
    <source>
        <dbReference type="ARBA" id="ARBA00022617"/>
    </source>
</evidence>
<gene>
    <name evidence="9" type="primary">CYP4C1</name>
    <name evidence="9" type="ORF">CDAR_244071</name>
</gene>
<dbReference type="InterPro" id="IPR001128">
    <property type="entry name" value="Cyt_P450"/>
</dbReference>
<keyword evidence="10" id="KW-1185">Reference proteome</keyword>
<dbReference type="AlphaFoldDB" id="A0AAV4RYU3"/>
<keyword evidence="4" id="KW-0479">Metal-binding</keyword>
<dbReference type="Proteomes" id="UP001054837">
    <property type="component" value="Unassembled WGS sequence"/>
</dbReference>
<keyword evidence="5" id="KW-0256">Endoplasmic reticulum</keyword>
<dbReference type="PANTHER" id="PTHR24291">
    <property type="entry name" value="CYTOCHROME P450 FAMILY 4"/>
    <property type="match status" value="1"/>
</dbReference>
<evidence type="ECO:0000256" key="2">
    <source>
        <dbReference type="ARBA" id="ARBA00004586"/>
    </source>
</evidence>
<evidence type="ECO:0000313" key="9">
    <source>
        <dbReference type="EMBL" id="GIY25302.1"/>
    </source>
</evidence>
<comment type="caution">
    <text evidence="9">The sequence shown here is derived from an EMBL/GenBank/DDBJ whole genome shotgun (WGS) entry which is preliminary data.</text>
</comment>
<dbReference type="Pfam" id="PF00067">
    <property type="entry name" value="p450"/>
    <property type="match status" value="1"/>
</dbReference>
<evidence type="ECO:0000256" key="6">
    <source>
        <dbReference type="ARBA" id="ARBA00023004"/>
    </source>
</evidence>
<evidence type="ECO:0000256" key="3">
    <source>
        <dbReference type="ARBA" id="ARBA00010617"/>
    </source>
</evidence>
<sequence>MGISIKAQSDENNEYSKAVHELSGDIYRRGIRPYLYPEIIFNLTSYGRRSNANLRLLHGLTRKVIKEKKEDMLASRENGSEIAPPPEERKRRKVFLELLLELHLNDPSFTEEDIREEVDTFMFEGHDTTAMCFCFLL</sequence>
<keyword evidence="6" id="KW-0408">Iron</keyword>
<comment type="subcellular location">
    <subcellularLocation>
        <location evidence="2">Endoplasmic reticulum membrane</location>
    </subcellularLocation>
</comment>
<keyword evidence="4" id="KW-0349">Heme</keyword>
<comment type="cofactor">
    <cofactor evidence="1">
        <name>heme</name>
        <dbReference type="ChEBI" id="CHEBI:30413"/>
    </cofactor>
</comment>
<dbReference type="EMBL" id="BPLQ01006784">
    <property type="protein sequence ID" value="GIY25302.1"/>
    <property type="molecule type" value="Genomic_DNA"/>
</dbReference>
<accession>A0AAV4RYU3</accession>
<comment type="similarity">
    <text evidence="3">Belongs to the cytochrome P450 family.</text>
</comment>
<evidence type="ECO:0000313" key="10">
    <source>
        <dbReference type="Proteomes" id="UP001054837"/>
    </source>
</evidence>
<dbReference type="GO" id="GO:0005789">
    <property type="term" value="C:endoplasmic reticulum membrane"/>
    <property type="evidence" value="ECO:0007669"/>
    <property type="project" value="UniProtKB-SubCell"/>
</dbReference>
<proteinExistence type="inferred from homology"/>
<evidence type="ECO:0000256" key="8">
    <source>
        <dbReference type="ARBA" id="ARBA00023136"/>
    </source>
</evidence>
<protein>
    <submittedName>
        <fullName evidence="9">Cytochrome P450 4C1</fullName>
    </submittedName>
</protein>
<keyword evidence="7" id="KW-0560">Oxidoreductase</keyword>
<organism evidence="9 10">
    <name type="scientific">Caerostris darwini</name>
    <dbReference type="NCBI Taxonomy" id="1538125"/>
    <lineage>
        <taxon>Eukaryota</taxon>
        <taxon>Metazoa</taxon>
        <taxon>Ecdysozoa</taxon>
        <taxon>Arthropoda</taxon>
        <taxon>Chelicerata</taxon>
        <taxon>Arachnida</taxon>
        <taxon>Araneae</taxon>
        <taxon>Araneomorphae</taxon>
        <taxon>Entelegynae</taxon>
        <taxon>Araneoidea</taxon>
        <taxon>Araneidae</taxon>
        <taxon>Caerostris</taxon>
    </lineage>
</organism>
<keyword evidence="7" id="KW-0503">Monooxygenase</keyword>
<dbReference type="GO" id="GO:0020037">
    <property type="term" value="F:heme binding"/>
    <property type="evidence" value="ECO:0007669"/>
    <property type="project" value="InterPro"/>
</dbReference>
<dbReference type="Gene3D" id="1.10.630.10">
    <property type="entry name" value="Cytochrome P450"/>
    <property type="match status" value="1"/>
</dbReference>
<reference evidence="9 10" key="1">
    <citation type="submission" date="2021-06" db="EMBL/GenBank/DDBJ databases">
        <title>Caerostris darwini draft genome.</title>
        <authorList>
            <person name="Kono N."/>
            <person name="Arakawa K."/>
        </authorList>
    </citation>
    <scope>NUCLEOTIDE SEQUENCE [LARGE SCALE GENOMIC DNA]</scope>
</reference>
<dbReference type="GO" id="GO:0004497">
    <property type="term" value="F:monooxygenase activity"/>
    <property type="evidence" value="ECO:0007669"/>
    <property type="project" value="UniProtKB-KW"/>
</dbReference>
<keyword evidence="8" id="KW-0472">Membrane</keyword>
<evidence type="ECO:0000256" key="7">
    <source>
        <dbReference type="ARBA" id="ARBA00023033"/>
    </source>
</evidence>
<dbReference type="SUPFAM" id="SSF48264">
    <property type="entry name" value="Cytochrome P450"/>
    <property type="match status" value="1"/>
</dbReference>
<dbReference type="InterPro" id="IPR036396">
    <property type="entry name" value="Cyt_P450_sf"/>
</dbReference>
<dbReference type="GO" id="GO:0016705">
    <property type="term" value="F:oxidoreductase activity, acting on paired donors, with incorporation or reduction of molecular oxygen"/>
    <property type="evidence" value="ECO:0007669"/>
    <property type="project" value="InterPro"/>
</dbReference>